<dbReference type="eggNOG" id="ENOG502SDAF">
    <property type="taxonomic scope" value="Eukaryota"/>
</dbReference>
<proteinExistence type="predicted"/>
<evidence type="ECO:0000256" key="1">
    <source>
        <dbReference type="SAM" id="Coils"/>
    </source>
</evidence>
<evidence type="ECO:0000313" key="4">
    <source>
        <dbReference type="Proteomes" id="UP000001996"/>
    </source>
</evidence>
<dbReference type="KEGG" id="lel:PVL30_004235"/>
<keyword evidence="1" id="KW-0175">Coiled coil</keyword>
<sequence length="224" mass="23761">MFKFNKNGDALRPKLPDLIKIDDITSGRIDPNLIYEEIEMLKAEINVLRNDMSSFLKALATIPEDGSRNEYYQNVIQRLQTVQNDIAEYCERYNKLLPIINLAQIKLGHEVEAPPSSAKKLIPSTSNNTPLLGNKGTPNIITGSPASDATTATPAGSGVGTSGVGVGIGTGTGSGANNNNTSTATKNTKKPTKKNNNNNNNNNNTPATLVTKAGTGGSNLPIVL</sequence>
<gene>
    <name evidence="3" type="ORF">LELG_04515</name>
</gene>
<dbReference type="STRING" id="379508.A5E4H6"/>
<protein>
    <submittedName>
        <fullName evidence="3">Uncharacterized protein</fullName>
    </submittedName>
</protein>
<feature type="region of interest" description="Disordered" evidence="2">
    <location>
        <begin position="116"/>
        <end position="158"/>
    </location>
</feature>
<feature type="compositionally biased region" description="Low complexity" evidence="2">
    <location>
        <begin position="175"/>
        <end position="186"/>
    </location>
</feature>
<evidence type="ECO:0000313" key="3">
    <source>
        <dbReference type="EMBL" id="EDK46334.1"/>
    </source>
</evidence>
<feature type="compositionally biased region" description="Low complexity" evidence="2">
    <location>
        <begin position="142"/>
        <end position="156"/>
    </location>
</feature>
<keyword evidence="4" id="KW-1185">Reference proteome</keyword>
<dbReference type="VEuPathDB" id="FungiDB:LELG_04515"/>
<evidence type="ECO:0000256" key="2">
    <source>
        <dbReference type="SAM" id="MobiDB-lite"/>
    </source>
</evidence>
<dbReference type="HOGENOM" id="CLU_119603_0_0_1"/>
<name>A5E4H6_LODEL</name>
<dbReference type="OrthoDB" id="8189076at2759"/>
<organism evidence="3 4">
    <name type="scientific">Lodderomyces elongisporus (strain ATCC 11503 / CBS 2605 / JCM 1781 / NBRC 1676 / NRRL YB-4239)</name>
    <name type="common">Yeast</name>
    <name type="synonym">Saccharomyces elongisporus</name>
    <dbReference type="NCBI Taxonomy" id="379508"/>
    <lineage>
        <taxon>Eukaryota</taxon>
        <taxon>Fungi</taxon>
        <taxon>Dikarya</taxon>
        <taxon>Ascomycota</taxon>
        <taxon>Saccharomycotina</taxon>
        <taxon>Pichiomycetes</taxon>
        <taxon>Debaryomycetaceae</taxon>
        <taxon>Candida/Lodderomyces clade</taxon>
        <taxon>Lodderomyces</taxon>
    </lineage>
</organism>
<accession>A5E4H6</accession>
<dbReference type="AlphaFoldDB" id="A5E4H6"/>
<feature type="region of interest" description="Disordered" evidence="2">
    <location>
        <begin position="170"/>
        <end position="224"/>
    </location>
</feature>
<dbReference type="GeneID" id="5231542"/>
<feature type="coiled-coil region" evidence="1">
    <location>
        <begin position="38"/>
        <end position="92"/>
    </location>
</feature>
<dbReference type="InParanoid" id="A5E4H6"/>
<reference evidence="3 4" key="1">
    <citation type="journal article" date="2009" name="Nature">
        <title>Evolution of pathogenicity and sexual reproduction in eight Candida genomes.</title>
        <authorList>
            <person name="Butler G."/>
            <person name="Rasmussen M.D."/>
            <person name="Lin M.F."/>
            <person name="Santos M.A."/>
            <person name="Sakthikumar S."/>
            <person name="Munro C.A."/>
            <person name="Rheinbay E."/>
            <person name="Grabherr M."/>
            <person name="Forche A."/>
            <person name="Reedy J.L."/>
            <person name="Agrafioti I."/>
            <person name="Arnaud M.B."/>
            <person name="Bates S."/>
            <person name="Brown A.J."/>
            <person name="Brunke S."/>
            <person name="Costanzo M.C."/>
            <person name="Fitzpatrick D.A."/>
            <person name="de Groot P.W."/>
            <person name="Harris D."/>
            <person name="Hoyer L.L."/>
            <person name="Hube B."/>
            <person name="Klis F.M."/>
            <person name="Kodira C."/>
            <person name="Lennard N."/>
            <person name="Logue M.E."/>
            <person name="Martin R."/>
            <person name="Neiman A.M."/>
            <person name="Nikolaou E."/>
            <person name="Quail M.A."/>
            <person name="Quinn J."/>
            <person name="Santos M.C."/>
            <person name="Schmitzberger F.F."/>
            <person name="Sherlock G."/>
            <person name="Shah P."/>
            <person name="Silverstein K.A."/>
            <person name="Skrzypek M.S."/>
            <person name="Soll D."/>
            <person name="Staggs R."/>
            <person name="Stansfield I."/>
            <person name="Stumpf M.P."/>
            <person name="Sudbery P.E."/>
            <person name="Srikantha T."/>
            <person name="Zeng Q."/>
            <person name="Berman J."/>
            <person name="Berriman M."/>
            <person name="Heitman J."/>
            <person name="Gow N.A."/>
            <person name="Lorenz M.C."/>
            <person name="Birren B.W."/>
            <person name="Kellis M."/>
            <person name="Cuomo C.A."/>
        </authorList>
    </citation>
    <scope>NUCLEOTIDE SEQUENCE [LARGE SCALE GENOMIC DNA]</scope>
    <source>
        <strain evidence="4">ATCC 11503 / BCRC 21390 / CBS 2605 / JCM 1781 / NBRC 1676 / NRRL YB-4239</strain>
    </source>
</reference>
<feature type="compositionally biased region" description="Low complexity" evidence="2">
    <location>
        <begin position="194"/>
        <end position="208"/>
    </location>
</feature>
<dbReference type="Proteomes" id="UP000001996">
    <property type="component" value="Unassembled WGS sequence"/>
</dbReference>
<dbReference type="EMBL" id="CH981529">
    <property type="protein sequence ID" value="EDK46334.1"/>
    <property type="molecule type" value="Genomic_DNA"/>
</dbReference>
<feature type="compositionally biased region" description="Polar residues" evidence="2">
    <location>
        <begin position="123"/>
        <end position="141"/>
    </location>
</feature>